<dbReference type="EMBL" id="SWFM01000001">
    <property type="protein sequence ID" value="TKD71810.1"/>
    <property type="molecule type" value="Genomic_DNA"/>
</dbReference>
<dbReference type="Pfam" id="PF13790">
    <property type="entry name" value="SR1P"/>
    <property type="match status" value="1"/>
</dbReference>
<sequence>MGIIICSTCEKTIDHVHEEKVSTLYSRCPECNKKDRK</sequence>
<evidence type="ECO:0000313" key="1">
    <source>
        <dbReference type="EMBL" id="TKD71810.1"/>
    </source>
</evidence>
<protein>
    <submittedName>
        <fullName evidence="1">GapA-binding peptide SR1P</fullName>
    </submittedName>
</protein>
<dbReference type="AlphaFoldDB" id="A0A4U1MMW8"/>
<reference evidence="1 2" key="1">
    <citation type="submission" date="2019-04" db="EMBL/GenBank/DDBJ databases">
        <title>Genome sequence of Bacillus hwajinpoensis strain Y2.</title>
        <authorList>
            <person name="Fair J.L."/>
            <person name="Maclea K.S."/>
        </authorList>
    </citation>
    <scope>NUCLEOTIDE SEQUENCE [LARGE SCALE GENOMIC DNA]</scope>
    <source>
        <strain evidence="1 2">Y2</strain>
    </source>
</reference>
<proteinExistence type="predicted"/>
<dbReference type="InterPro" id="IPR025236">
    <property type="entry name" value="SR1P"/>
</dbReference>
<comment type="caution">
    <text evidence="1">The sequence shown here is derived from an EMBL/GenBank/DDBJ whole genome shotgun (WGS) entry which is preliminary data.</text>
</comment>
<accession>A0A4U1MMW8</accession>
<gene>
    <name evidence="1" type="ORF">FBF83_03135</name>
</gene>
<dbReference type="RefSeq" id="WP_136945665.1">
    <property type="nucleotide sequence ID" value="NZ_SWFM01000001.1"/>
</dbReference>
<dbReference type="OrthoDB" id="2971595at2"/>
<dbReference type="Proteomes" id="UP000310541">
    <property type="component" value="Unassembled WGS sequence"/>
</dbReference>
<organism evidence="1 2">
    <name type="scientific">Guptibacillus hwajinpoensis</name>
    <dbReference type="NCBI Taxonomy" id="208199"/>
    <lineage>
        <taxon>Bacteria</taxon>
        <taxon>Bacillati</taxon>
        <taxon>Bacillota</taxon>
        <taxon>Bacilli</taxon>
        <taxon>Bacillales</taxon>
        <taxon>Guptibacillaceae</taxon>
        <taxon>Guptibacillus</taxon>
    </lineage>
</organism>
<evidence type="ECO:0000313" key="2">
    <source>
        <dbReference type="Proteomes" id="UP000310541"/>
    </source>
</evidence>
<name>A0A4U1MMW8_9BACL</name>